<dbReference type="Gene3D" id="1.10.10.60">
    <property type="entry name" value="Homeodomain-like"/>
    <property type="match status" value="2"/>
</dbReference>
<evidence type="ECO:0000313" key="5">
    <source>
        <dbReference type="EMBL" id="MDN4013371.1"/>
    </source>
</evidence>
<dbReference type="PANTHER" id="PTHR43280">
    <property type="entry name" value="ARAC-FAMILY TRANSCRIPTIONAL REGULATOR"/>
    <property type="match status" value="1"/>
</dbReference>
<dbReference type="InterPro" id="IPR009057">
    <property type="entry name" value="Homeodomain-like_sf"/>
</dbReference>
<keyword evidence="2" id="KW-0238">DNA-binding</keyword>
<dbReference type="SUPFAM" id="SSF46689">
    <property type="entry name" value="Homeodomain-like"/>
    <property type="match status" value="1"/>
</dbReference>
<evidence type="ECO:0000259" key="4">
    <source>
        <dbReference type="PROSITE" id="PS01124"/>
    </source>
</evidence>
<dbReference type="EMBL" id="JAUHGV010000015">
    <property type="protein sequence ID" value="MDN4013371.1"/>
    <property type="molecule type" value="Genomic_DNA"/>
</dbReference>
<sequence length="132" mass="15286">MTDSKQNNLKRSKEITAEYFAFLDQHIEEVISGNISDFLKLNQIAKILHVSHSHLSDTLQRETGHHPCYFYDLKIADKAKFLLTDTELSIAEIAKKLTYDPSNFGKFFKKWTGETPGNFRKENKLPKSSPYF</sequence>
<proteinExistence type="predicted"/>
<dbReference type="GO" id="GO:0043565">
    <property type="term" value="F:sequence-specific DNA binding"/>
    <property type="evidence" value="ECO:0007669"/>
    <property type="project" value="InterPro"/>
</dbReference>
<dbReference type="Proteomes" id="UP001225933">
    <property type="component" value="Unassembled WGS sequence"/>
</dbReference>
<organism evidence="5 6">
    <name type="scientific">Chryseobacterium gambrini</name>
    <dbReference type="NCBI Taxonomy" id="373672"/>
    <lineage>
        <taxon>Bacteria</taxon>
        <taxon>Pseudomonadati</taxon>
        <taxon>Bacteroidota</taxon>
        <taxon>Flavobacteriia</taxon>
        <taxon>Flavobacteriales</taxon>
        <taxon>Weeksellaceae</taxon>
        <taxon>Chryseobacterium group</taxon>
        <taxon>Chryseobacterium</taxon>
    </lineage>
</organism>
<reference evidence="5" key="1">
    <citation type="submission" date="2023-06" db="EMBL/GenBank/DDBJ databases">
        <title>Two Chryseobacterium gambrini strains from China.</title>
        <authorList>
            <person name="Zeng J."/>
            <person name="Wu Y."/>
        </authorList>
    </citation>
    <scope>NUCLEOTIDE SEQUENCE</scope>
    <source>
        <strain evidence="5">SQ219</strain>
    </source>
</reference>
<comment type="caution">
    <text evidence="5">The sequence shown here is derived from an EMBL/GenBank/DDBJ whole genome shotgun (WGS) entry which is preliminary data.</text>
</comment>
<dbReference type="PANTHER" id="PTHR43280:SF28">
    <property type="entry name" value="HTH-TYPE TRANSCRIPTIONAL ACTIVATOR RHAS"/>
    <property type="match status" value="1"/>
</dbReference>
<keyword evidence="3" id="KW-0804">Transcription</keyword>
<dbReference type="Pfam" id="PF12833">
    <property type="entry name" value="HTH_18"/>
    <property type="match status" value="1"/>
</dbReference>
<dbReference type="GO" id="GO:0003700">
    <property type="term" value="F:DNA-binding transcription factor activity"/>
    <property type="evidence" value="ECO:0007669"/>
    <property type="project" value="InterPro"/>
</dbReference>
<evidence type="ECO:0000256" key="2">
    <source>
        <dbReference type="ARBA" id="ARBA00023125"/>
    </source>
</evidence>
<accession>A0AAJ1VL19</accession>
<feature type="domain" description="HTH araC/xylS-type" evidence="4">
    <location>
        <begin position="25"/>
        <end position="122"/>
    </location>
</feature>
<dbReference type="AlphaFoldDB" id="A0AAJ1VL19"/>
<keyword evidence="1" id="KW-0805">Transcription regulation</keyword>
<dbReference type="SMART" id="SM00342">
    <property type="entry name" value="HTH_ARAC"/>
    <property type="match status" value="1"/>
</dbReference>
<protein>
    <submittedName>
        <fullName evidence="5">AraC family transcriptional regulator</fullName>
    </submittedName>
</protein>
<evidence type="ECO:0000256" key="1">
    <source>
        <dbReference type="ARBA" id="ARBA00023015"/>
    </source>
</evidence>
<dbReference type="InterPro" id="IPR018060">
    <property type="entry name" value="HTH_AraC"/>
</dbReference>
<dbReference type="RefSeq" id="WP_214590047.1">
    <property type="nucleotide sequence ID" value="NZ_JAUHGV010000015.1"/>
</dbReference>
<gene>
    <name evidence="5" type="ORF">QX233_12920</name>
</gene>
<evidence type="ECO:0000313" key="6">
    <source>
        <dbReference type="Proteomes" id="UP001225933"/>
    </source>
</evidence>
<dbReference type="PROSITE" id="PS01124">
    <property type="entry name" value="HTH_ARAC_FAMILY_2"/>
    <property type="match status" value="1"/>
</dbReference>
<evidence type="ECO:0000256" key="3">
    <source>
        <dbReference type="ARBA" id="ARBA00023163"/>
    </source>
</evidence>
<name>A0AAJ1VL19_9FLAO</name>